<dbReference type="OrthoDB" id="9809206at2"/>
<gene>
    <name evidence="12" type="ORF">BCM14_1203</name>
</gene>
<evidence type="ECO:0000256" key="5">
    <source>
        <dbReference type="ARBA" id="ARBA00022989"/>
    </source>
</evidence>
<dbReference type="Proteomes" id="UP000238308">
    <property type="component" value="Unassembled WGS sequence"/>
</dbReference>
<dbReference type="InterPro" id="IPR018490">
    <property type="entry name" value="cNMP-bd_dom_sf"/>
</dbReference>
<dbReference type="InterPro" id="IPR000595">
    <property type="entry name" value="cNMP-bd_dom"/>
</dbReference>
<keyword evidence="2" id="KW-0813">Transport</keyword>
<organism evidence="12 13">
    <name type="scientific">Jezberella montanilacus</name>
    <dbReference type="NCBI Taxonomy" id="323426"/>
    <lineage>
        <taxon>Bacteria</taxon>
        <taxon>Pseudomonadati</taxon>
        <taxon>Pseudomonadota</taxon>
        <taxon>Betaproteobacteria</taxon>
        <taxon>Burkholderiales</taxon>
        <taxon>Alcaligenaceae</taxon>
        <taxon>Jezberella</taxon>
    </lineage>
</organism>
<dbReference type="Gene3D" id="6.10.140.1330">
    <property type="match status" value="1"/>
</dbReference>
<keyword evidence="5 10" id="KW-1133">Transmembrane helix</keyword>
<dbReference type="GO" id="GO:0015385">
    <property type="term" value="F:sodium:proton antiporter activity"/>
    <property type="evidence" value="ECO:0007669"/>
    <property type="project" value="InterPro"/>
</dbReference>
<evidence type="ECO:0000313" key="13">
    <source>
        <dbReference type="Proteomes" id="UP000238308"/>
    </source>
</evidence>
<comment type="subcellular location">
    <subcellularLocation>
        <location evidence="1">Cell membrane</location>
        <topology evidence="1">Multi-pass membrane protein</topology>
    </subcellularLocation>
</comment>
<keyword evidence="6" id="KW-0915">Sodium</keyword>
<feature type="transmembrane region" description="Helical" evidence="10">
    <location>
        <begin position="289"/>
        <end position="308"/>
    </location>
</feature>
<comment type="caution">
    <text evidence="12">The sequence shown here is derived from an EMBL/GenBank/DDBJ whole genome shotgun (WGS) entry which is preliminary data.</text>
</comment>
<evidence type="ECO:0000313" key="12">
    <source>
        <dbReference type="EMBL" id="PRY98376.1"/>
    </source>
</evidence>
<dbReference type="GO" id="GO:0015386">
    <property type="term" value="F:potassium:proton antiporter activity"/>
    <property type="evidence" value="ECO:0007669"/>
    <property type="project" value="TreeGrafter"/>
</dbReference>
<evidence type="ECO:0000256" key="7">
    <source>
        <dbReference type="ARBA" id="ARBA00023065"/>
    </source>
</evidence>
<evidence type="ECO:0000256" key="4">
    <source>
        <dbReference type="ARBA" id="ARBA00022692"/>
    </source>
</evidence>
<dbReference type="SUPFAM" id="SSF51206">
    <property type="entry name" value="cAMP-binding domain-like"/>
    <property type="match status" value="1"/>
</dbReference>
<dbReference type="PANTHER" id="PTHR10110:SF86">
    <property type="entry name" value="SODIUM_HYDROGEN EXCHANGER 7"/>
    <property type="match status" value="1"/>
</dbReference>
<feature type="transmembrane region" description="Helical" evidence="10">
    <location>
        <begin position="250"/>
        <end position="268"/>
    </location>
</feature>
<feature type="transmembrane region" description="Helical" evidence="10">
    <location>
        <begin position="101"/>
        <end position="120"/>
    </location>
</feature>
<dbReference type="SMART" id="SM00100">
    <property type="entry name" value="cNMP"/>
    <property type="match status" value="1"/>
</dbReference>
<evidence type="ECO:0000256" key="2">
    <source>
        <dbReference type="ARBA" id="ARBA00022448"/>
    </source>
</evidence>
<dbReference type="InterPro" id="IPR006153">
    <property type="entry name" value="Cation/H_exchanger_TM"/>
</dbReference>
<evidence type="ECO:0000256" key="9">
    <source>
        <dbReference type="ARBA" id="ARBA00023201"/>
    </source>
</evidence>
<name>A0A2T0XHG1_9BURK</name>
<evidence type="ECO:0000256" key="3">
    <source>
        <dbReference type="ARBA" id="ARBA00022475"/>
    </source>
</evidence>
<keyword evidence="8 10" id="KW-0472">Membrane</keyword>
<feature type="transmembrane region" description="Helical" evidence="10">
    <location>
        <begin position="126"/>
        <end position="147"/>
    </location>
</feature>
<keyword evidence="4 10" id="KW-0812">Transmembrane</keyword>
<keyword evidence="9" id="KW-0739">Sodium transport</keyword>
<evidence type="ECO:0000259" key="11">
    <source>
        <dbReference type="PROSITE" id="PS50042"/>
    </source>
</evidence>
<proteinExistence type="predicted"/>
<dbReference type="Gene3D" id="2.60.120.10">
    <property type="entry name" value="Jelly Rolls"/>
    <property type="match status" value="1"/>
</dbReference>
<feature type="transmembrane region" description="Helical" evidence="10">
    <location>
        <begin position="357"/>
        <end position="377"/>
    </location>
</feature>
<feature type="transmembrane region" description="Helical" evidence="10">
    <location>
        <begin position="320"/>
        <end position="345"/>
    </location>
</feature>
<dbReference type="InterPro" id="IPR014710">
    <property type="entry name" value="RmlC-like_jellyroll"/>
</dbReference>
<dbReference type="Pfam" id="PF00999">
    <property type="entry name" value="Na_H_Exchanger"/>
    <property type="match status" value="1"/>
</dbReference>
<evidence type="ECO:0000256" key="10">
    <source>
        <dbReference type="SAM" id="Phobius"/>
    </source>
</evidence>
<dbReference type="PANTHER" id="PTHR10110">
    <property type="entry name" value="SODIUM/HYDROGEN EXCHANGER"/>
    <property type="match status" value="1"/>
</dbReference>
<protein>
    <submittedName>
        <fullName evidence="12">Sodium/proton antiporter (CPA1 family)</fullName>
    </submittedName>
</protein>
<dbReference type="PROSITE" id="PS50042">
    <property type="entry name" value="CNMP_BINDING_3"/>
    <property type="match status" value="1"/>
</dbReference>
<feature type="transmembrane region" description="Helical" evidence="10">
    <location>
        <begin position="72"/>
        <end position="89"/>
    </location>
</feature>
<keyword evidence="3" id="KW-1003">Cell membrane</keyword>
<feature type="transmembrane region" description="Helical" evidence="10">
    <location>
        <begin position="168"/>
        <end position="185"/>
    </location>
</feature>
<dbReference type="GO" id="GO:0098719">
    <property type="term" value="P:sodium ion import across plasma membrane"/>
    <property type="evidence" value="ECO:0007669"/>
    <property type="project" value="TreeGrafter"/>
</dbReference>
<feature type="transmembrane region" description="Helical" evidence="10">
    <location>
        <begin position="191"/>
        <end position="214"/>
    </location>
</feature>
<evidence type="ECO:0000256" key="6">
    <source>
        <dbReference type="ARBA" id="ARBA00023053"/>
    </source>
</evidence>
<dbReference type="GO" id="GO:0051453">
    <property type="term" value="P:regulation of intracellular pH"/>
    <property type="evidence" value="ECO:0007669"/>
    <property type="project" value="TreeGrafter"/>
</dbReference>
<reference evidence="12 13" key="1">
    <citation type="submission" date="2018-03" db="EMBL/GenBank/DDBJ databases">
        <title>Genomic Encyclopedia of Type Strains, Phase III (KMG-III): the genomes of soil and plant-associated and newly described type strains.</title>
        <authorList>
            <person name="Whitman W."/>
        </authorList>
    </citation>
    <scope>NUCLEOTIDE SEQUENCE [LARGE SCALE GENOMIC DNA]</scope>
    <source>
        <strain evidence="12 13">MWH-P2sevCIIIb</strain>
    </source>
</reference>
<dbReference type="GO" id="GO:0005886">
    <property type="term" value="C:plasma membrane"/>
    <property type="evidence" value="ECO:0007669"/>
    <property type="project" value="UniProtKB-SubCell"/>
</dbReference>
<evidence type="ECO:0000256" key="8">
    <source>
        <dbReference type="ARBA" id="ARBA00023136"/>
    </source>
</evidence>
<dbReference type="RefSeq" id="WP_106227091.1">
    <property type="nucleotide sequence ID" value="NZ_PVTV01000012.1"/>
</dbReference>
<dbReference type="AlphaFoldDB" id="A0A2T0XHG1"/>
<keyword evidence="7" id="KW-0406">Ion transport</keyword>
<keyword evidence="13" id="KW-1185">Reference proteome</keyword>
<feature type="transmembrane region" description="Helical" evidence="10">
    <location>
        <begin position="6"/>
        <end position="25"/>
    </location>
</feature>
<dbReference type="EMBL" id="PVTV01000012">
    <property type="protein sequence ID" value="PRY98376.1"/>
    <property type="molecule type" value="Genomic_DNA"/>
</dbReference>
<sequence length="849" mass="93146">MEIGSLVFGLAGLLMLVCFMPPLAVKLRLPHSLLLAICGFLLAYAAHPNAWLPPVLGDFLGIINTFDVSHQTFLVVFLPVLLFETALAMNVRRLMEDIGPILMLAIVAVFVSTLSVGFLVSQFTPYSLAACLLLGAIVATTDPAAVVGIFKEVGAPNRLMTLVEGESLLNDAGAIAVYTVLLGVVSHSGSWQVGLVLSDTVIMFSGGALTGFVLGRIACELFFWLRGWPAAEISLTLSLAYLSYLVAEHYFGVSGVVATVVAGLVVGSTGRTKMAPNTFEMLTQAWHQFGFWANSLIFLLAAMLIPRLMPDLNLENLFEISLVFVATLFARALVVFGLLPLLSMANLSAGVGTRYKLALCWGGLRGAVSLALALAVIEHQTIPEDIRHFVGVSATGFVLATLVLKGLTLRPLIALLGLNRLSPKEEALRNTALFEATSSVQLATDEIAEAEGLSGQARDKLRAVLAVNTIQLTEGLLKNFSVTERVELGLAIVARHEHEMFFEILKEQLIDEKIAAQLLSRAEQTEDGIRTLGVQGFRLASAKAMRYPRRFRRALQAHKAIGLQRWLAAELAQRFGLLLVMRSAAQLVIKFAEKEVRPLLGEEISLEILSLHHERLALINEGLQALNLQYPIYAMWLQERYLGRIARKLERERYEQMFRHSLLSGAVYQDLLSQLRNRWAFLEQDPRLDIEMGAKDLVARVPLLQGLSNSKQIEVTKLLRPRLYLPDQRVLAKDKPSIELYFVASGAVRILLPDNTHVELGTGEFFGELHLLGQQTAGFEVRSLGYSKLLCLPAKAFNTLLEQDPDLRAHIESVAKQRLRAIEVWQAQQTASGTAAPKDLVSASPNTSA</sequence>
<dbReference type="Pfam" id="PF00027">
    <property type="entry name" value="cNMP_binding"/>
    <property type="match status" value="1"/>
</dbReference>
<accession>A0A2T0XHG1</accession>
<feature type="domain" description="Cyclic nucleotide-binding" evidence="11">
    <location>
        <begin position="703"/>
        <end position="808"/>
    </location>
</feature>
<evidence type="ECO:0000256" key="1">
    <source>
        <dbReference type="ARBA" id="ARBA00004651"/>
    </source>
</evidence>
<dbReference type="CDD" id="cd00038">
    <property type="entry name" value="CAP_ED"/>
    <property type="match status" value="1"/>
</dbReference>
<feature type="transmembrane region" description="Helical" evidence="10">
    <location>
        <begin position="32"/>
        <end position="52"/>
    </location>
</feature>
<dbReference type="InterPro" id="IPR018422">
    <property type="entry name" value="Cation/H_exchanger_CPA1"/>
</dbReference>